<gene>
    <name evidence="5" type="ORF">HQ497_15750</name>
</gene>
<evidence type="ECO:0000259" key="4">
    <source>
        <dbReference type="Pfam" id="PF08450"/>
    </source>
</evidence>
<dbReference type="GO" id="GO:0046872">
    <property type="term" value="F:metal ion binding"/>
    <property type="evidence" value="ECO:0007669"/>
    <property type="project" value="UniProtKB-KW"/>
</dbReference>
<dbReference type="Pfam" id="PF08450">
    <property type="entry name" value="SGL"/>
    <property type="match status" value="1"/>
</dbReference>
<dbReference type="PANTHER" id="PTHR47572:SF4">
    <property type="entry name" value="LACTONASE DRP35"/>
    <property type="match status" value="1"/>
</dbReference>
<reference evidence="5" key="1">
    <citation type="submission" date="2020-05" db="EMBL/GenBank/DDBJ databases">
        <title>Sulfur intermediates as new biogeochemical hubs in an aquatic model microbial ecosystem.</title>
        <authorList>
            <person name="Vigneron A."/>
        </authorList>
    </citation>
    <scope>NUCLEOTIDE SEQUENCE</scope>
    <source>
        <strain evidence="5">Bin.250</strain>
    </source>
</reference>
<feature type="active site" description="Proton donor/acceptor" evidence="2">
    <location>
        <position position="192"/>
    </location>
</feature>
<dbReference type="InterPro" id="IPR051262">
    <property type="entry name" value="SMP-30/CGR1_Lactonase"/>
</dbReference>
<evidence type="ECO:0000313" key="6">
    <source>
        <dbReference type="Proteomes" id="UP000754644"/>
    </source>
</evidence>
<proteinExistence type="predicted"/>
<protein>
    <submittedName>
        <fullName evidence="5">SMP-30/gluconolactonase/LRE family protein</fullName>
    </submittedName>
</protein>
<sequence length="277" mass="29286">MDIVATGLSFTEAPRWHAGRLFFSDFYTHRVLALDAQGHLETIVEVPNQPSGLGWLPDGRMLIVSMLDRKLLRLEPDDQLVEHADLSQLASYHCNDMVVDATGRAYVGNFGSDIESGGVPVAANLIKVEPDGAVSVAAADMVFANGSVITPDGQMLIVGETFAARLTAFDIDAQGDLLNRREWANIAPHAPDGICLDAEGAIWVADPVGQCVVRVKAGGEILQKIDTGRSAFACMLGGPDLKTLYICTADGSGADAKTSRTARIEAVAVTVAGAGRP</sequence>
<dbReference type="EMBL" id="JABMOJ010000587">
    <property type="protein sequence ID" value="NQV66814.1"/>
    <property type="molecule type" value="Genomic_DNA"/>
</dbReference>
<feature type="binding site" evidence="3">
    <location>
        <position position="145"/>
    </location>
    <ligand>
        <name>a divalent metal cation</name>
        <dbReference type="ChEBI" id="CHEBI:60240"/>
    </ligand>
</feature>
<comment type="caution">
    <text evidence="5">The sequence shown here is derived from an EMBL/GenBank/DDBJ whole genome shotgun (WGS) entry which is preliminary data.</text>
</comment>
<name>A0A972VYT5_9GAMM</name>
<keyword evidence="1" id="KW-0378">Hydrolase</keyword>
<dbReference type="InterPro" id="IPR005511">
    <property type="entry name" value="SMP-30"/>
</dbReference>
<dbReference type="Proteomes" id="UP000754644">
    <property type="component" value="Unassembled WGS sequence"/>
</dbReference>
<evidence type="ECO:0000256" key="2">
    <source>
        <dbReference type="PIRSR" id="PIRSR605511-1"/>
    </source>
</evidence>
<feature type="binding site" evidence="3">
    <location>
        <position position="12"/>
    </location>
    <ligand>
        <name>a divalent metal cation</name>
        <dbReference type="ChEBI" id="CHEBI:60240"/>
    </ligand>
</feature>
<dbReference type="InterPro" id="IPR013658">
    <property type="entry name" value="SGL"/>
</dbReference>
<feature type="binding site" evidence="3">
    <location>
        <position position="113"/>
    </location>
    <ligand>
        <name>substrate</name>
    </ligand>
</feature>
<keyword evidence="3" id="KW-0479">Metal-binding</keyword>
<dbReference type="InterPro" id="IPR011042">
    <property type="entry name" value="6-blade_b-propeller_TolB-like"/>
</dbReference>
<feature type="domain" description="SMP-30/Gluconolactonase/LRE-like region" evidence="4">
    <location>
        <begin position="10"/>
        <end position="249"/>
    </location>
</feature>
<feature type="binding site" evidence="3">
    <location>
        <position position="192"/>
    </location>
    <ligand>
        <name>a divalent metal cation</name>
        <dbReference type="ChEBI" id="CHEBI:60240"/>
    </ligand>
</feature>
<comment type="cofactor">
    <cofactor evidence="3">
        <name>Zn(2+)</name>
        <dbReference type="ChEBI" id="CHEBI:29105"/>
    </cofactor>
    <text evidence="3">Binds 1 divalent metal cation per subunit.</text>
</comment>
<accession>A0A972VYT5</accession>
<dbReference type="SUPFAM" id="SSF63829">
    <property type="entry name" value="Calcium-dependent phosphotriesterase"/>
    <property type="match status" value="1"/>
</dbReference>
<feature type="binding site" evidence="3">
    <location>
        <position position="95"/>
    </location>
    <ligand>
        <name>substrate</name>
    </ligand>
</feature>
<keyword evidence="3" id="KW-0862">Zinc</keyword>
<evidence type="ECO:0000256" key="3">
    <source>
        <dbReference type="PIRSR" id="PIRSR605511-2"/>
    </source>
</evidence>
<dbReference type="GO" id="GO:0016787">
    <property type="term" value="F:hydrolase activity"/>
    <property type="evidence" value="ECO:0007669"/>
    <property type="project" value="UniProtKB-KW"/>
</dbReference>
<evidence type="ECO:0000256" key="1">
    <source>
        <dbReference type="ARBA" id="ARBA00022801"/>
    </source>
</evidence>
<dbReference type="PRINTS" id="PR01790">
    <property type="entry name" value="SMP30FAMILY"/>
</dbReference>
<dbReference type="AlphaFoldDB" id="A0A972VYT5"/>
<evidence type="ECO:0000313" key="5">
    <source>
        <dbReference type="EMBL" id="NQV66814.1"/>
    </source>
</evidence>
<organism evidence="5 6">
    <name type="scientific">SAR86 cluster bacterium</name>
    <dbReference type="NCBI Taxonomy" id="2030880"/>
    <lineage>
        <taxon>Bacteria</taxon>
        <taxon>Pseudomonadati</taxon>
        <taxon>Pseudomonadota</taxon>
        <taxon>Gammaproteobacteria</taxon>
        <taxon>SAR86 cluster</taxon>
    </lineage>
</organism>
<dbReference type="PANTHER" id="PTHR47572">
    <property type="entry name" value="LIPOPROTEIN-RELATED"/>
    <property type="match status" value="1"/>
</dbReference>
<dbReference type="Gene3D" id="2.120.10.30">
    <property type="entry name" value="TolB, C-terminal domain"/>
    <property type="match status" value="1"/>
</dbReference>